<reference evidence="1" key="1">
    <citation type="submission" date="2021-12" db="EMBL/GenBank/DDBJ databases">
        <authorList>
            <person name="Martin H S."/>
        </authorList>
    </citation>
    <scope>NUCLEOTIDE SEQUENCE</scope>
</reference>
<feature type="non-terminal residue" evidence="1">
    <location>
        <position position="82"/>
    </location>
</feature>
<evidence type="ECO:0000313" key="1">
    <source>
        <dbReference type="EMBL" id="CAH0720532.1"/>
    </source>
</evidence>
<dbReference type="AlphaFoldDB" id="A0A8J9UIA8"/>
<protein>
    <submittedName>
        <fullName evidence="1">Uncharacterized protein</fullName>
    </submittedName>
</protein>
<name>A0A8J9UIA8_9NEOP</name>
<evidence type="ECO:0000313" key="2">
    <source>
        <dbReference type="Proteomes" id="UP000838878"/>
    </source>
</evidence>
<dbReference type="EMBL" id="OV170222">
    <property type="protein sequence ID" value="CAH0720532.1"/>
    <property type="molecule type" value="Genomic_DNA"/>
</dbReference>
<keyword evidence="2" id="KW-1185">Reference proteome</keyword>
<accession>A0A8J9UIA8</accession>
<proteinExistence type="predicted"/>
<gene>
    <name evidence="1" type="ORF">BINO364_LOCUS6748</name>
</gene>
<dbReference type="Proteomes" id="UP000838878">
    <property type="component" value="Chromosome 2"/>
</dbReference>
<organism evidence="1 2">
    <name type="scientific">Brenthis ino</name>
    <name type="common">lesser marbled fritillary</name>
    <dbReference type="NCBI Taxonomy" id="405034"/>
    <lineage>
        <taxon>Eukaryota</taxon>
        <taxon>Metazoa</taxon>
        <taxon>Ecdysozoa</taxon>
        <taxon>Arthropoda</taxon>
        <taxon>Hexapoda</taxon>
        <taxon>Insecta</taxon>
        <taxon>Pterygota</taxon>
        <taxon>Neoptera</taxon>
        <taxon>Endopterygota</taxon>
        <taxon>Lepidoptera</taxon>
        <taxon>Glossata</taxon>
        <taxon>Ditrysia</taxon>
        <taxon>Papilionoidea</taxon>
        <taxon>Nymphalidae</taxon>
        <taxon>Heliconiinae</taxon>
        <taxon>Argynnini</taxon>
        <taxon>Brenthis</taxon>
    </lineage>
</organism>
<sequence>MTQYGGDMNAYRATSLNRIASSYDSMSFVLSKCETDGIEDAPVLVALWDRRTAPKYPQQVEFLLKSLATMTDIVLPALETTN</sequence>